<protein>
    <submittedName>
        <fullName evidence="1">Uncharacterized protein</fullName>
    </submittedName>
</protein>
<evidence type="ECO:0000313" key="1">
    <source>
        <dbReference type="EMBL" id="GJS73834.1"/>
    </source>
</evidence>
<keyword evidence="2" id="KW-1185">Reference proteome</keyword>
<evidence type="ECO:0000313" key="2">
    <source>
        <dbReference type="Proteomes" id="UP001151760"/>
    </source>
</evidence>
<reference evidence="1" key="2">
    <citation type="submission" date="2022-01" db="EMBL/GenBank/DDBJ databases">
        <authorList>
            <person name="Yamashiro T."/>
            <person name="Shiraishi A."/>
            <person name="Satake H."/>
            <person name="Nakayama K."/>
        </authorList>
    </citation>
    <scope>NUCLEOTIDE SEQUENCE</scope>
</reference>
<comment type="caution">
    <text evidence="1">The sequence shown here is derived from an EMBL/GenBank/DDBJ whole genome shotgun (WGS) entry which is preliminary data.</text>
</comment>
<proteinExistence type="predicted"/>
<sequence>MKDGPSWSLHYAVMAVRMAMIEGVCSQLSDTLLSWFLVVSNEDTAVGNNKRLMVRKSNYGLVEASIKVEWISYGMRVEM</sequence>
<gene>
    <name evidence="1" type="ORF">Tco_0706675</name>
</gene>
<name>A0ABQ4Y827_9ASTR</name>
<reference evidence="1" key="1">
    <citation type="journal article" date="2022" name="Int. J. Mol. Sci.">
        <title>Draft Genome of Tanacetum Coccineum: Genomic Comparison of Closely Related Tanacetum-Family Plants.</title>
        <authorList>
            <person name="Yamashiro T."/>
            <person name="Shiraishi A."/>
            <person name="Nakayama K."/>
            <person name="Satake H."/>
        </authorList>
    </citation>
    <scope>NUCLEOTIDE SEQUENCE</scope>
</reference>
<accession>A0ABQ4Y827</accession>
<organism evidence="1 2">
    <name type="scientific">Tanacetum coccineum</name>
    <dbReference type="NCBI Taxonomy" id="301880"/>
    <lineage>
        <taxon>Eukaryota</taxon>
        <taxon>Viridiplantae</taxon>
        <taxon>Streptophyta</taxon>
        <taxon>Embryophyta</taxon>
        <taxon>Tracheophyta</taxon>
        <taxon>Spermatophyta</taxon>
        <taxon>Magnoliopsida</taxon>
        <taxon>eudicotyledons</taxon>
        <taxon>Gunneridae</taxon>
        <taxon>Pentapetalae</taxon>
        <taxon>asterids</taxon>
        <taxon>campanulids</taxon>
        <taxon>Asterales</taxon>
        <taxon>Asteraceae</taxon>
        <taxon>Asteroideae</taxon>
        <taxon>Anthemideae</taxon>
        <taxon>Anthemidinae</taxon>
        <taxon>Tanacetum</taxon>
    </lineage>
</organism>
<dbReference type="Proteomes" id="UP001151760">
    <property type="component" value="Unassembled WGS sequence"/>
</dbReference>
<dbReference type="EMBL" id="BQNB010010185">
    <property type="protein sequence ID" value="GJS73834.1"/>
    <property type="molecule type" value="Genomic_DNA"/>
</dbReference>